<dbReference type="InterPro" id="IPR036779">
    <property type="entry name" value="LysM_dom_sf"/>
</dbReference>
<evidence type="ECO:0000256" key="3">
    <source>
        <dbReference type="ARBA" id="ARBA00022676"/>
    </source>
</evidence>
<keyword evidence="5" id="KW-0378">Hydrolase</keyword>
<dbReference type="Pfam" id="PF03734">
    <property type="entry name" value="YkuD"/>
    <property type="match status" value="1"/>
</dbReference>
<evidence type="ECO:0000313" key="12">
    <source>
        <dbReference type="EMBL" id="HGV55010.1"/>
    </source>
</evidence>
<feature type="domain" description="LysM" evidence="10">
    <location>
        <begin position="42"/>
        <end position="86"/>
    </location>
</feature>
<dbReference type="PROSITE" id="PS52029">
    <property type="entry name" value="LD_TPASE"/>
    <property type="match status" value="1"/>
</dbReference>
<dbReference type="InterPro" id="IPR050979">
    <property type="entry name" value="LD-transpeptidase"/>
</dbReference>
<evidence type="ECO:0000259" key="11">
    <source>
        <dbReference type="PROSITE" id="PS52029"/>
    </source>
</evidence>
<dbReference type="InterPro" id="IPR018392">
    <property type="entry name" value="LysM"/>
</dbReference>
<dbReference type="Gene3D" id="2.40.440.10">
    <property type="entry name" value="L,D-transpeptidase catalytic domain-like"/>
    <property type="match status" value="1"/>
</dbReference>
<comment type="similarity">
    <text evidence="2">Belongs to the YkuD family.</text>
</comment>
<dbReference type="SUPFAM" id="SSF54106">
    <property type="entry name" value="LysM domain"/>
    <property type="match status" value="1"/>
</dbReference>
<reference evidence="12" key="1">
    <citation type="journal article" date="2020" name="mSystems">
        <title>Genome- and Community-Level Interaction Insights into Carbon Utilization and Element Cycling Functions of Hydrothermarchaeota in Hydrothermal Sediment.</title>
        <authorList>
            <person name="Zhou Z."/>
            <person name="Liu Y."/>
            <person name="Xu W."/>
            <person name="Pan J."/>
            <person name="Luo Z.H."/>
            <person name="Li M."/>
        </authorList>
    </citation>
    <scope>NUCLEOTIDE SEQUENCE [LARGE SCALE GENOMIC DNA]</scope>
    <source>
        <strain evidence="12">SpSt-605</strain>
    </source>
</reference>
<comment type="pathway">
    <text evidence="1 9">Cell wall biogenesis; peptidoglycan biosynthesis.</text>
</comment>
<dbReference type="GO" id="GO:0016757">
    <property type="term" value="F:glycosyltransferase activity"/>
    <property type="evidence" value="ECO:0007669"/>
    <property type="project" value="UniProtKB-KW"/>
</dbReference>
<evidence type="ECO:0000256" key="9">
    <source>
        <dbReference type="PROSITE-ProRule" id="PRU01373"/>
    </source>
</evidence>
<keyword evidence="3" id="KW-0328">Glycosyltransferase</keyword>
<dbReference type="CDD" id="cd16913">
    <property type="entry name" value="YkuD_like"/>
    <property type="match status" value="1"/>
</dbReference>
<keyword evidence="4" id="KW-0808">Transferase</keyword>
<feature type="active site" description="Proton donor/acceptor" evidence="9">
    <location>
        <position position="191"/>
    </location>
</feature>
<dbReference type="InterPro" id="IPR038063">
    <property type="entry name" value="Transpep_catalytic_dom"/>
</dbReference>
<accession>A0A832GPW6</accession>
<dbReference type="Pfam" id="PF01476">
    <property type="entry name" value="LysM"/>
    <property type="match status" value="1"/>
</dbReference>
<keyword evidence="7 9" id="KW-0573">Peptidoglycan synthesis</keyword>
<dbReference type="EMBL" id="DSZU01000044">
    <property type="protein sequence ID" value="HGV55010.1"/>
    <property type="molecule type" value="Genomic_DNA"/>
</dbReference>
<sequence>MSIAHQIASLLVIYLFYLTFLFSQGFGFTSLQPQKAIYFQNRTYKLKEGDTLVDLAVTFKIGYQALILANSDVDPWVPTPGREILLPYQILLPSDYIPKKNPFLLINLPEMRLYYFQQGKFLTFPVGIGDKGKLPPEGLYYIKRKQKRPFWYPTDSIRAEEPDLPKVVPPGPDNPMGEYALYLNRGLYAIHGTNKPHSIGRRTTHGCFRLYPEHIEYLYTIVPLKTPVLVIYDPYKLAIEGNKIYLQAFPDLEKRISNPLKHILQKLDLMTKDLRASYQINLLLLDQILEKPDGLVYHIGKIIPLRINSPSLRDP</sequence>
<feature type="active site" description="Nucleophile" evidence="9">
    <location>
        <position position="207"/>
    </location>
</feature>
<evidence type="ECO:0000256" key="6">
    <source>
        <dbReference type="ARBA" id="ARBA00022960"/>
    </source>
</evidence>
<evidence type="ECO:0000256" key="2">
    <source>
        <dbReference type="ARBA" id="ARBA00005992"/>
    </source>
</evidence>
<dbReference type="UniPathway" id="UPA00219"/>
<organism evidence="12">
    <name type="scientific">Caldimicrobium thiodismutans</name>
    <dbReference type="NCBI Taxonomy" id="1653476"/>
    <lineage>
        <taxon>Bacteria</taxon>
        <taxon>Pseudomonadati</taxon>
        <taxon>Thermodesulfobacteriota</taxon>
        <taxon>Thermodesulfobacteria</taxon>
        <taxon>Thermodesulfobacteriales</taxon>
        <taxon>Thermodesulfobacteriaceae</taxon>
        <taxon>Caldimicrobium</taxon>
    </lineage>
</organism>
<evidence type="ECO:0000256" key="4">
    <source>
        <dbReference type="ARBA" id="ARBA00022679"/>
    </source>
</evidence>
<comment type="caution">
    <text evidence="12">The sequence shown here is derived from an EMBL/GenBank/DDBJ whole genome shotgun (WGS) entry which is preliminary data.</text>
</comment>
<proteinExistence type="inferred from homology"/>
<protein>
    <submittedName>
        <fullName evidence="12">LysM peptidoglycan-binding domain-containing protein</fullName>
    </submittedName>
</protein>
<dbReference type="AlphaFoldDB" id="A0A832GPW6"/>
<evidence type="ECO:0000256" key="5">
    <source>
        <dbReference type="ARBA" id="ARBA00022801"/>
    </source>
</evidence>
<dbReference type="PANTHER" id="PTHR30582">
    <property type="entry name" value="L,D-TRANSPEPTIDASE"/>
    <property type="match status" value="1"/>
</dbReference>
<dbReference type="GO" id="GO:0005576">
    <property type="term" value="C:extracellular region"/>
    <property type="evidence" value="ECO:0007669"/>
    <property type="project" value="TreeGrafter"/>
</dbReference>
<gene>
    <name evidence="12" type="ORF">ENT73_02825</name>
</gene>
<name>A0A832GPW6_9BACT</name>
<dbReference type="Gene3D" id="3.10.350.10">
    <property type="entry name" value="LysM domain"/>
    <property type="match status" value="1"/>
</dbReference>
<dbReference type="InterPro" id="IPR005490">
    <property type="entry name" value="LD_TPept_cat_dom"/>
</dbReference>
<evidence type="ECO:0000259" key="10">
    <source>
        <dbReference type="PROSITE" id="PS51782"/>
    </source>
</evidence>
<keyword evidence="6 9" id="KW-0133">Cell shape</keyword>
<evidence type="ECO:0000256" key="1">
    <source>
        <dbReference type="ARBA" id="ARBA00004752"/>
    </source>
</evidence>
<dbReference type="GO" id="GO:0008360">
    <property type="term" value="P:regulation of cell shape"/>
    <property type="evidence" value="ECO:0007669"/>
    <property type="project" value="UniProtKB-UniRule"/>
</dbReference>
<dbReference type="GO" id="GO:0071972">
    <property type="term" value="F:peptidoglycan L,D-transpeptidase activity"/>
    <property type="evidence" value="ECO:0007669"/>
    <property type="project" value="TreeGrafter"/>
</dbReference>
<dbReference type="GO" id="GO:0018104">
    <property type="term" value="P:peptidoglycan-protein cross-linking"/>
    <property type="evidence" value="ECO:0007669"/>
    <property type="project" value="TreeGrafter"/>
</dbReference>
<dbReference type="GO" id="GO:0071555">
    <property type="term" value="P:cell wall organization"/>
    <property type="evidence" value="ECO:0007669"/>
    <property type="project" value="UniProtKB-UniRule"/>
</dbReference>
<keyword evidence="8 9" id="KW-0961">Cell wall biogenesis/degradation</keyword>
<dbReference type="PANTHER" id="PTHR30582:SF24">
    <property type="entry name" value="L,D-TRANSPEPTIDASE ERFK_SRFK-RELATED"/>
    <property type="match status" value="1"/>
</dbReference>
<feature type="domain" description="L,D-TPase catalytic" evidence="11">
    <location>
        <begin position="102"/>
        <end position="231"/>
    </location>
</feature>
<dbReference type="SUPFAM" id="SSF141523">
    <property type="entry name" value="L,D-transpeptidase catalytic domain-like"/>
    <property type="match status" value="1"/>
</dbReference>
<evidence type="ECO:0000256" key="7">
    <source>
        <dbReference type="ARBA" id="ARBA00022984"/>
    </source>
</evidence>
<dbReference type="SMART" id="SM00257">
    <property type="entry name" value="LysM"/>
    <property type="match status" value="1"/>
</dbReference>
<evidence type="ECO:0000256" key="8">
    <source>
        <dbReference type="ARBA" id="ARBA00023316"/>
    </source>
</evidence>
<dbReference type="PROSITE" id="PS51782">
    <property type="entry name" value="LYSM"/>
    <property type="match status" value="1"/>
</dbReference>